<dbReference type="EMBL" id="JACGXA010000001">
    <property type="protein sequence ID" value="MBA8805271.1"/>
    <property type="molecule type" value="Genomic_DNA"/>
</dbReference>
<proteinExistence type="predicted"/>
<feature type="region of interest" description="Disordered" evidence="1">
    <location>
        <begin position="149"/>
        <end position="171"/>
    </location>
</feature>
<dbReference type="Pfam" id="PF19457">
    <property type="entry name" value="DUF5994"/>
    <property type="match status" value="1"/>
</dbReference>
<dbReference type="RefSeq" id="WP_182541038.1">
    <property type="nucleotide sequence ID" value="NZ_JACGXA010000001.1"/>
</dbReference>
<evidence type="ECO:0000313" key="3">
    <source>
        <dbReference type="Proteomes" id="UP000580910"/>
    </source>
</evidence>
<dbReference type="Proteomes" id="UP000580910">
    <property type="component" value="Unassembled WGS sequence"/>
</dbReference>
<reference evidence="2 3" key="1">
    <citation type="submission" date="2020-07" db="EMBL/GenBank/DDBJ databases">
        <title>Sequencing the genomes of 1000 actinobacteria strains.</title>
        <authorList>
            <person name="Klenk H.-P."/>
        </authorList>
    </citation>
    <scope>NUCLEOTIDE SEQUENCE [LARGE SCALE GENOMIC DNA]</scope>
    <source>
        <strain evidence="2 3">DSM 21349</strain>
    </source>
</reference>
<organism evidence="2 3">
    <name type="scientific">Nocardioides ginsengisegetis</name>
    <dbReference type="NCBI Taxonomy" id="661491"/>
    <lineage>
        <taxon>Bacteria</taxon>
        <taxon>Bacillati</taxon>
        <taxon>Actinomycetota</taxon>
        <taxon>Actinomycetes</taxon>
        <taxon>Propionibacteriales</taxon>
        <taxon>Nocardioidaceae</taxon>
        <taxon>Nocardioides</taxon>
    </lineage>
</organism>
<keyword evidence="3" id="KW-1185">Reference proteome</keyword>
<evidence type="ECO:0000256" key="1">
    <source>
        <dbReference type="SAM" id="MobiDB-lite"/>
    </source>
</evidence>
<evidence type="ECO:0000313" key="2">
    <source>
        <dbReference type="EMBL" id="MBA8805271.1"/>
    </source>
</evidence>
<sequence length="171" mass="18656">MTTSPTVPAPHTALRLQLQDHSGSSPIDGAWWPHSRDLHVEVADLVDHFPILSGRIDRLLFSRPDWDLGPAGSPVPRKVPTARGPIKVGSFPSDDTHLMVLKMSSGRRLRLLVVPDDTPPDRARELMTRSANEHGHRAAADLLGIARGREDRGSQVWDDDGGGYGPMAPTD</sequence>
<name>A0A7W3PB77_9ACTN</name>
<dbReference type="InterPro" id="IPR046036">
    <property type="entry name" value="DUF5994"/>
</dbReference>
<dbReference type="AlphaFoldDB" id="A0A7W3PB77"/>
<gene>
    <name evidence="2" type="ORF">FB382_003562</name>
</gene>
<accession>A0A7W3PB77</accession>
<comment type="caution">
    <text evidence="2">The sequence shown here is derived from an EMBL/GenBank/DDBJ whole genome shotgun (WGS) entry which is preliminary data.</text>
</comment>
<protein>
    <submittedName>
        <fullName evidence="2">Uncharacterized protein</fullName>
    </submittedName>
</protein>